<proteinExistence type="inferred from homology"/>
<dbReference type="PROSITE" id="PS52016">
    <property type="entry name" value="TONB_DEPENDENT_REC_3"/>
    <property type="match status" value="1"/>
</dbReference>
<accession>A0ABT3H5G3</accession>
<dbReference type="InterPro" id="IPR012910">
    <property type="entry name" value="Plug_dom"/>
</dbReference>
<evidence type="ECO:0000256" key="10">
    <source>
        <dbReference type="RuleBase" id="RU003357"/>
    </source>
</evidence>
<feature type="domain" description="TonB-dependent receptor-like beta-barrel" evidence="12">
    <location>
        <begin position="260"/>
        <end position="616"/>
    </location>
</feature>
<evidence type="ECO:0000256" key="11">
    <source>
        <dbReference type="SAM" id="SignalP"/>
    </source>
</evidence>
<dbReference type="SUPFAM" id="SSF56935">
    <property type="entry name" value="Porins"/>
    <property type="match status" value="1"/>
</dbReference>
<dbReference type="InterPro" id="IPR000531">
    <property type="entry name" value="Beta-barrel_TonB"/>
</dbReference>
<feature type="chain" id="PRO_5046232263" evidence="11">
    <location>
        <begin position="21"/>
        <end position="652"/>
    </location>
</feature>
<feature type="signal peptide" evidence="11">
    <location>
        <begin position="1"/>
        <end position="20"/>
    </location>
</feature>
<evidence type="ECO:0000256" key="4">
    <source>
        <dbReference type="ARBA" id="ARBA00022452"/>
    </source>
</evidence>
<dbReference type="InterPro" id="IPR036942">
    <property type="entry name" value="Beta-barrel_TonB_sf"/>
</dbReference>
<sequence>MKFSTLSAFALCAGLGTPLAAQTTGPVQPGTTFLGTIRIDSREAQAVLGNSEITQDEIEALNADSIRDVFAGQSAIQASGGASIATNVFVNGLEESLLAVTIDGARQNKSPFHHSGNVLIDPALLRRVEISAGLAPADAGANATGGLIAYEFADASDLLAPGQTFGGRFTLGAGTNGAGLRAGLTVYGLAGRLEYLLSATRQSGDHYEDGSGTPVLGTEPELRNFMARFGYTTDAGSRLRFAASQTEDTGERLAQAGPGGLLFIRPDFAGVVGRPSVLVTPYSGRSSYTLTWEGAEDGTYDPEVQLSYNQQQLDGIGIWGENTSFSGYAENVFHLPNGTVTAGVDFFHERATGFGRGTGAFGDSGTERLSSIGLYTQSRQDLSERLSVSYGARYDWQRFTGADGSGFRDSGASVNASLDYILTDTLTFNAGAASTFGGFELGEAALINFGGAWDYTGFRASRSRAARIGLRYQQGRWTASGALFYTEINDIAAVLPEAGARGQLTDVVSQGIDTSFGYEGDRFYARVNLTYADVQANGSDIATTAYYLGRPVGSLAGLELGYTLNDQWTVGGSAQVAFENALETVTLPSYEVVNLFATWRPAQFSGLQVRFDVENLFNRTYASRSSDGIGLPNVVPLTEPGRTFRLTAALEF</sequence>
<keyword evidence="3 9" id="KW-0813">Transport</keyword>
<dbReference type="Gene3D" id="2.40.170.20">
    <property type="entry name" value="TonB-dependent receptor, beta-barrel domain"/>
    <property type="match status" value="1"/>
</dbReference>
<evidence type="ECO:0000256" key="2">
    <source>
        <dbReference type="ARBA" id="ARBA00009810"/>
    </source>
</evidence>
<keyword evidence="6 10" id="KW-0798">TonB box</keyword>
<evidence type="ECO:0000256" key="3">
    <source>
        <dbReference type="ARBA" id="ARBA00022448"/>
    </source>
</evidence>
<evidence type="ECO:0000256" key="1">
    <source>
        <dbReference type="ARBA" id="ARBA00004571"/>
    </source>
</evidence>
<dbReference type="EMBL" id="JAPDFL010000002">
    <property type="protein sequence ID" value="MCW1935046.1"/>
    <property type="molecule type" value="Genomic_DNA"/>
</dbReference>
<evidence type="ECO:0000256" key="7">
    <source>
        <dbReference type="ARBA" id="ARBA00023136"/>
    </source>
</evidence>
<dbReference type="RefSeq" id="WP_264507931.1">
    <property type="nucleotide sequence ID" value="NZ_JAPDFL010000002.1"/>
</dbReference>
<evidence type="ECO:0000256" key="9">
    <source>
        <dbReference type="PROSITE-ProRule" id="PRU01360"/>
    </source>
</evidence>
<feature type="domain" description="TonB-dependent receptor plug" evidence="13">
    <location>
        <begin position="51"/>
        <end position="146"/>
    </location>
</feature>
<gene>
    <name evidence="14" type="ORF">OKW52_23005</name>
</gene>
<evidence type="ECO:0000256" key="5">
    <source>
        <dbReference type="ARBA" id="ARBA00022692"/>
    </source>
</evidence>
<keyword evidence="15" id="KW-1185">Reference proteome</keyword>
<comment type="similarity">
    <text evidence="2 9 10">Belongs to the TonB-dependent receptor family.</text>
</comment>
<keyword evidence="4 9" id="KW-1134">Transmembrane beta strand</keyword>
<evidence type="ECO:0000313" key="15">
    <source>
        <dbReference type="Proteomes" id="UP001208938"/>
    </source>
</evidence>
<protein>
    <submittedName>
        <fullName evidence="14">TonB-dependent receptor</fullName>
    </submittedName>
</protein>
<keyword evidence="11" id="KW-0732">Signal</keyword>
<dbReference type="PANTHER" id="PTHR30069">
    <property type="entry name" value="TONB-DEPENDENT OUTER MEMBRANE RECEPTOR"/>
    <property type="match status" value="1"/>
</dbReference>
<dbReference type="Gene3D" id="2.170.130.10">
    <property type="entry name" value="TonB-dependent receptor, plug domain"/>
    <property type="match status" value="1"/>
</dbReference>
<comment type="caution">
    <text evidence="14">The sequence shown here is derived from an EMBL/GenBank/DDBJ whole genome shotgun (WGS) entry which is preliminary data.</text>
</comment>
<dbReference type="Proteomes" id="UP001208938">
    <property type="component" value="Unassembled WGS sequence"/>
</dbReference>
<organism evidence="14 15">
    <name type="scientific">Pararhodobacter zhoushanensis</name>
    <dbReference type="NCBI Taxonomy" id="2479545"/>
    <lineage>
        <taxon>Bacteria</taxon>
        <taxon>Pseudomonadati</taxon>
        <taxon>Pseudomonadota</taxon>
        <taxon>Alphaproteobacteria</taxon>
        <taxon>Rhodobacterales</taxon>
        <taxon>Paracoccaceae</taxon>
        <taxon>Pararhodobacter</taxon>
    </lineage>
</organism>
<name>A0ABT3H5G3_9RHOB</name>
<keyword evidence="7 9" id="KW-0472">Membrane</keyword>
<keyword evidence="14" id="KW-0675">Receptor</keyword>
<evidence type="ECO:0000313" key="14">
    <source>
        <dbReference type="EMBL" id="MCW1935046.1"/>
    </source>
</evidence>
<comment type="subcellular location">
    <subcellularLocation>
        <location evidence="1 9">Cell outer membrane</location>
        <topology evidence="1 9">Multi-pass membrane protein</topology>
    </subcellularLocation>
</comment>
<evidence type="ECO:0000256" key="8">
    <source>
        <dbReference type="ARBA" id="ARBA00023237"/>
    </source>
</evidence>
<evidence type="ECO:0000259" key="12">
    <source>
        <dbReference type="Pfam" id="PF00593"/>
    </source>
</evidence>
<keyword evidence="5 9" id="KW-0812">Transmembrane</keyword>
<dbReference type="Pfam" id="PF07715">
    <property type="entry name" value="Plug"/>
    <property type="match status" value="1"/>
</dbReference>
<dbReference type="PANTHER" id="PTHR30069:SF41">
    <property type="entry name" value="HEME_HEMOPEXIN UTILIZATION PROTEIN C"/>
    <property type="match status" value="1"/>
</dbReference>
<dbReference type="Pfam" id="PF00593">
    <property type="entry name" value="TonB_dep_Rec_b-barrel"/>
    <property type="match status" value="1"/>
</dbReference>
<dbReference type="InterPro" id="IPR037066">
    <property type="entry name" value="Plug_dom_sf"/>
</dbReference>
<evidence type="ECO:0000256" key="6">
    <source>
        <dbReference type="ARBA" id="ARBA00023077"/>
    </source>
</evidence>
<keyword evidence="8 9" id="KW-0998">Cell outer membrane</keyword>
<dbReference type="InterPro" id="IPR039426">
    <property type="entry name" value="TonB-dep_rcpt-like"/>
</dbReference>
<reference evidence="14 15" key="1">
    <citation type="submission" date="2022-10" db="EMBL/GenBank/DDBJ databases">
        <title>Pararhodobacter sp. nov., isolated from marine algae.</title>
        <authorList>
            <person name="Choi B.J."/>
            <person name="Kim J.M."/>
            <person name="Lee J.K."/>
            <person name="Choi D.G."/>
            <person name="Jeon C.O."/>
        </authorList>
    </citation>
    <scope>NUCLEOTIDE SEQUENCE [LARGE SCALE GENOMIC DNA]</scope>
    <source>
        <strain evidence="14 15">ZQ420</strain>
    </source>
</reference>
<evidence type="ECO:0000259" key="13">
    <source>
        <dbReference type="Pfam" id="PF07715"/>
    </source>
</evidence>